<keyword evidence="3" id="KW-1185">Reference proteome</keyword>
<dbReference type="AlphaFoldDB" id="A0A5S5BW00"/>
<evidence type="ECO:0000313" key="2">
    <source>
        <dbReference type="EMBL" id="TYP69783.1"/>
    </source>
</evidence>
<name>A0A5S5BW00_9BACL</name>
<proteinExistence type="predicted"/>
<dbReference type="PROSITE" id="PS51257">
    <property type="entry name" value="PROKAR_LIPOPROTEIN"/>
    <property type="match status" value="1"/>
</dbReference>
<gene>
    <name evidence="2" type="ORF">BCM02_113115</name>
</gene>
<feature type="signal peptide" evidence="1">
    <location>
        <begin position="1"/>
        <end position="25"/>
    </location>
</feature>
<feature type="chain" id="PRO_5039256428" description="Extracellular solute-binding protein" evidence="1">
    <location>
        <begin position="26"/>
        <end position="185"/>
    </location>
</feature>
<dbReference type="EMBL" id="VNHS01000013">
    <property type="protein sequence ID" value="TYP69783.1"/>
    <property type="molecule type" value="Genomic_DNA"/>
</dbReference>
<sequence length="185" mass="20182">MPKMKRTKRFAALLLILSLFGALLAGCGDEPDLTVFIMPKEYFNPDAAQKIEDKVQAGFGETKSIAVNASPMYNAQKLVVEIAAAGNGIIVMPKDALQMMIDQGPAVQLDDTFKAEDYQEGVMESMVESENGELTKVKGLFAIPVEKIPAFKAAGYEEKDIVAIIPVNAPDQELSKQVMKELMKP</sequence>
<keyword evidence="1" id="KW-0732">Signal</keyword>
<evidence type="ECO:0000256" key="1">
    <source>
        <dbReference type="SAM" id="SignalP"/>
    </source>
</evidence>
<organism evidence="2 3">
    <name type="scientific">Paenibacillus methanolicus</name>
    <dbReference type="NCBI Taxonomy" id="582686"/>
    <lineage>
        <taxon>Bacteria</taxon>
        <taxon>Bacillati</taxon>
        <taxon>Bacillota</taxon>
        <taxon>Bacilli</taxon>
        <taxon>Bacillales</taxon>
        <taxon>Paenibacillaceae</taxon>
        <taxon>Paenibacillus</taxon>
    </lineage>
</organism>
<reference evidence="2 3" key="1">
    <citation type="submission" date="2019-07" db="EMBL/GenBank/DDBJ databases">
        <title>Genomic Encyclopedia of Type Strains, Phase III (KMG-III): the genomes of soil and plant-associated and newly described type strains.</title>
        <authorList>
            <person name="Whitman W."/>
        </authorList>
    </citation>
    <scope>NUCLEOTIDE SEQUENCE [LARGE SCALE GENOMIC DNA]</scope>
    <source>
        <strain evidence="2 3">BL24</strain>
    </source>
</reference>
<accession>A0A5S5BW00</accession>
<evidence type="ECO:0008006" key="4">
    <source>
        <dbReference type="Google" id="ProtNLM"/>
    </source>
</evidence>
<comment type="caution">
    <text evidence="2">The sequence shown here is derived from an EMBL/GenBank/DDBJ whole genome shotgun (WGS) entry which is preliminary data.</text>
</comment>
<protein>
    <recommendedName>
        <fullName evidence="4">Extracellular solute-binding protein</fullName>
    </recommendedName>
</protein>
<evidence type="ECO:0000313" key="3">
    <source>
        <dbReference type="Proteomes" id="UP000323257"/>
    </source>
</evidence>
<dbReference type="Proteomes" id="UP000323257">
    <property type="component" value="Unassembled WGS sequence"/>
</dbReference>